<dbReference type="Proteomes" id="UP000008710">
    <property type="component" value="Plasmid pRHL1"/>
</dbReference>
<keyword evidence="1" id="KW-0614">Plasmid</keyword>
<accession>Q0RX32</accession>
<sequence>MTQPEAAARAGVSVATWRRWEDDPASVSSATRTKCEKVIDRESAAKERAKQISHKYEQTWNDSVTLTPRQAYALTVILHGWADTDLTMWIDGDLDCPLHDVGPFAGIDRRAMFYVDGNKAWAAKALERCRAVAKEIESGTLPFNRPGCFFDELLMAAALHEAPHIMDQLPELFEGITPRPFRDFTDDDDVDDFYMVDEEWDAVSDRFDDLCRWDEWEVPLYADHDLLPAILAERNPFNWFDRAEGTGAGYLQKLSGLVVDDTEESHIDVDESA</sequence>
<protein>
    <submittedName>
        <fullName evidence="1">Uncharacterized protein</fullName>
    </submittedName>
</protein>
<reference evidence="2" key="1">
    <citation type="journal article" date="2006" name="Proc. Natl. Acad. Sci. U.S.A.">
        <title>The complete genome of Rhodococcus sp. RHA1 provides insights into a catabolic powerhouse.</title>
        <authorList>
            <person name="McLeod M.P."/>
            <person name="Warren R.L."/>
            <person name="Hsiao W.W.L."/>
            <person name="Araki N."/>
            <person name="Myhre M."/>
            <person name="Fernandes C."/>
            <person name="Miyazawa D."/>
            <person name="Wong W."/>
            <person name="Lillquist A.L."/>
            <person name="Wang D."/>
            <person name="Dosanjh M."/>
            <person name="Hara H."/>
            <person name="Petrescu A."/>
            <person name="Morin R.D."/>
            <person name="Yang G."/>
            <person name="Stott J.M."/>
            <person name="Schein J.E."/>
            <person name="Shin H."/>
            <person name="Smailus D."/>
            <person name="Siddiqui A.S."/>
            <person name="Marra M.A."/>
            <person name="Jones S.J.M."/>
            <person name="Holt R."/>
            <person name="Brinkman F.S.L."/>
            <person name="Miyauchi K."/>
            <person name="Fukuda M."/>
            <person name="Davies J.E."/>
            <person name="Mohn W.W."/>
            <person name="Eltis L.D."/>
        </authorList>
    </citation>
    <scope>NUCLEOTIDE SEQUENCE [LARGE SCALE GENOMIC DNA]</scope>
    <source>
        <strain evidence="2">RHA1</strain>
    </source>
</reference>
<organism evidence="1 2">
    <name type="scientific">Rhodococcus jostii (strain RHA1)</name>
    <dbReference type="NCBI Taxonomy" id="101510"/>
    <lineage>
        <taxon>Bacteria</taxon>
        <taxon>Bacillati</taxon>
        <taxon>Actinomycetota</taxon>
        <taxon>Actinomycetes</taxon>
        <taxon>Mycobacteriales</taxon>
        <taxon>Nocardiaceae</taxon>
        <taxon>Rhodococcus</taxon>
    </lineage>
</organism>
<dbReference type="InterPro" id="IPR010982">
    <property type="entry name" value="Lambda_DNA-bd_dom_sf"/>
</dbReference>
<dbReference type="HOGENOM" id="CLU_1018941_0_0_11"/>
<dbReference type="GO" id="GO:0003677">
    <property type="term" value="F:DNA binding"/>
    <property type="evidence" value="ECO:0007669"/>
    <property type="project" value="InterPro"/>
</dbReference>
<gene>
    <name evidence="1" type="ordered locus">RHA1_ro09111</name>
</gene>
<evidence type="ECO:0000313" key="1">
    <source>
        <dbReference type="EMBL" id="ABH00154.1"/>
    </source>
</evidence>
<name>Q0RX32_RHOJR</name>
<dbReference type="AlphaFoldDB" id="Q0RX32"/>
<dbReference type="Gene3D" id="1.10.260.40">
    <property type="entry name" value="lambda repressor-like DNA-binding domains"/>
    <property type="match status" value="1"/>
</dbReference>
<geneLocation type="plasmid" evidence="1 2">
    <name>pRHL1</name>
</geneLocation>
<evidence type="ECO:0000313" key="2">
    <source>
        <dbReference type="Proteomes" id="UP000008710"/>
    </source>
</evidence>
<dbReference type="KEGG" id="rha:RHA1_ro09111"/>
<dbReference type="EMBL" id="CP000432">
    <property type="protein sequence ID" value="ABH00154.1"/>
    <property type="molecule type" value="Genomic_DNA"/>
</dbReference>
<proteinExistence type="predicted"/>